<organism evidence="2 3">
    <name type="scientific">Saccharopolyspora shandongensis</name>
    <dbReference type="NCBI Taxonomy" id="418495"/>
    <lineage>
        <taxon>Bacteria</taxon>
        <taxon>Bacillati</taxon>
        <taxon>Actinomycetota</taxon>
        <taxon>Actinomycetes</taxon>
        <taxon>Pseudonocardiales</taxon>
        <taxon>Pseudonocardiaceae</taxon>
        <taxon>Saccharopolyspora</taxon>
    </lineage>
</organism>
<evidence type="ECO:0000313" key="2">
    <source>
        <dbReference type="EMBL" id="SDZ32543.1"/>
    </source>
</evidence>
<dbReference type="SUPFAM" id="SSF47616">
    <property type="entry name" value="GST C-terminal domain-like"/>
    <property type="match status" value="1"/>
</dbReference>
<dbReference type="Proteomes" id="UP000199529">
    <property type="component" value="Unassembled WGS sequence"/>
</dbReference>
<dbReference type="PANTHER" id="PTHR44051:SF2">
    <property type="entry name" value="HYPOTHETICAL GLUTATHIONE S-TRANSFERASE LIKE PROTEIN"/>
    <property type="match status" value="1"/>
</dbReference>
<dbReference type="EMBL" id="FNOK01000060">
    <property type="protein sequence ID" value="SDZ32543.1"/>
    <property type="molecule type" value="Genomic_DNA"/>
</dbReference>
<dbReference type="InterPro" id="IPR036282">
    <property type="entry name" value="Glutathione-S-Trfase_C_sf"/>
</dbReference>
<evidence type="ECO:0000313" key="3">
    <source>
        <dbReference type="Proteomes" id="UP000199529"/>
    </source>
</evidence>
<evidence type="ECO:0000259" key="1">
    <source>
        <dbReference type="PROSITE" id="PS50405"/>
    </source>
</evidence>
<name>A0A1H3S382_9PSEU</name>
<gene>
    <name evidence="2" type="ORF">SAMN05216215_106012</name>
</gene>
<dbReference type="Pfam" id="PF13410">
    <property type="entry name" value="GST_C_2"/>
    <property type="match status" value="1"/>
</dbReference>
<feature type="domain" description="GST C-terminal" evidence="1">
    <location>
        <begin position="84"/>
        <end position="208"/>
    </location>
</feature>
<dbReference type="GO" id="GO:0016740">
    <property type="term" value="F:transferase activity"/>
    <property type="evidence" value="ECO:0007669"/>
    <property type="project" value="UniProtKB-KW"/>
</dbReference>
<keyword evidence="3" id="KW-1185">Reference proteome</keyword>
<accession>A0A1H3S382</accession>
<dbReference type="PROSITE" id="PS50405">
    <property type="entry name" value="GST_CTER"/>
    <property type="match status" value="1"/>
</dbReference>
<keyword evidence="2" id="KW-0808">Transferase</keyword>
<dbReference type="RefSeq" id="WP_093276117.1">
    <property type="nucleotide sequence ID" value="NZ_FNOK01000060.1"/>
</dbReference>
<sequence>MITIYDDETSAECYQVRAMLGVLGKDFRSVALEEYPDIAPDGRPAIVLVDEHFSPAAVVHDPTAALLYLGRVHDREGSLMPTDDPAHLAAVLDWLAFGRSLTVSAGAARRHEAFGEPLDLPAAQREAHRLLRTMDRHLWFGEQQGRYFLAGAFSLGDIACFGDVALSEEGGVSRQDYPAVRRWCDRVKRVPGFPLMSGIFPAAAGRAA</sequence>
<dbReference type="Gene3D" id="1.20.1050.10">
    <property type="match status" value="1"/>
</dbReference>
<dbReference type="AlphaFoldDB" id="A0A1H3S382"/>
<proteinExistence type="predicted"/>
<dbReference type="InterPro" id="IPR010987">
    <property type="entry name" value="Glutathione-S-Trfase_C-like"/>
</dbReference>
<dbReference type="OrthoDB" id="9770408at2"/>
<protein>
    <submittedName>
        <fullName evidence="2">Glutathione S-transferase</fullName>
    </submittedName>
</protein>
<dbReference type="STRING" id="418495.SAMN05216215_106012"/>
<reference evidence="3" key="1">
    <citation type="submission" date="2016-10" db="EMBL/GenBank/DDBJ databases">
        <authorList>
            <person name="Varghese N."/>
            <person name="Submissions S."/>
        </authorList>
    </citation>
    <scope>NUCLEOTIDE SEQUENCE [LARGE SCALE GENOMIC DNA]</scope>
    <source>
        <strain evidence="3">CGMCC 4.3530</strain>
    </source>
</reference>
<dbReference type="PANTHER" id="PTHR44051">
    <property type="entry name" value="GLUTATHIONE S-TRANSFERASE-RELATED"/>
    <property type="match status" value="1"/>
</dbReference>